<evidence type="ECO:0000313" key="11">
    <source>
        <dbReference type="Proteomes" id="UP000008068"/>
    </source>
</evidence>
<protein>
    <recommendedName>
        <fullName evidence="9">Protection of telomeres protein 1 ssDNA-binding domain-containing protein</fullName>
    </recommendedName>
</protein>
<evidence type="ECO:0000256" key="7">
    <source>
        <dbReference type="ARBA" id="ARBA00023242"/>
    </source>
</evidence>
<gene>
    <name evidence="10" type="ORF">CAEBREN_00490</name>
</gene>
<accession>G0NV65</accession>
<keyword evidence="5" id="KW-0779">Telomere</keyword>
<feature type="region of interest" description="Disordered" evidence="8">
    <location>
        <begin position="264"/>
        <end position="300"/>
    </location>
</feature>
<name>G0NV65_CAEBE</name>
<keyword evidence="6" id="KW-0238">DNA-binding</keyword>
<dbReference type="Gene3D" id="2.40.50.140">
    <property type="entry name" value="Nucleic acid-binding proteins"/>
    <property type="match status" value="1"/>
</dbReference>
<dbReference type="STRING" id="135651.G0NV65"/>
<dbReference type="EMBL" id="GL379955">
    <property type="protein sequence ID" value="EGT38143.1"/>
    <property type="molecule type" value="Genomic_DNA"/>
</dbReference>
<dbReference type="InterPro" id="IPR032042">
    <property type="entry name" value="POT1PC"/>
</dbReference>
<evidence type="ECO:0000259" key="9">
    <source>
        <dbReference type="Pfam" id="PF16686"/>
    </source>
</evidence>
<evidence type="ECO:0000313" key="10">
    <source>
        <dbReference type="EMBL" id="EGT38143.1"/>
    </source>
</evidence>
<keyword evidence="11" id="KW-1185">Reference proteome</keyword>
<dbReference type="Proteomes" id="UP000008068">
    <property type="component" value="Unassembled WGS sequence"/>
</dbReference>
<dbReference type="AlphaFoldDB" id="G0NV65"/>
<keyword evidence="7" id="KW-0539">Nucleus</keyword>
<dbReference type="GO" id="GO:0043047">
    <property type="term" value="F:single-stranded telomeric DNA binding"/>
    <property type="evidence" value="ECO:0007669"/>
    <property type="project" value="InterPro"/>
</dbReference>
<comment type="similarity">
    <text evidence="3">Belongs to the telombin family.</text>
</comment>
<dbReference type="SUPFAM" id="SSF50249">
    <property type="entry name" value="Nucleic acid-binding proteins"/>
    <property type="match status" value="1"/>
</dbReference>
<reference evidence="11" key="1">
    <citation type="submission" date="2011-07" db="EMBL/GenBank/DDBJ databases">
        <authorList>
            <consortium name="Caenorhabditis brenneri Sequencing and Analysis Consortium"/>
            <person name="Wilson R.K."/>
        </authorList>
    </citation>
    <scope>NUCLEOTIDE SEQUENCE [LARGE SCALE GENOMIC DNA]</scope>
    <source>
        <strain evidence="11">PB2801</strain>
    </source>
</reference>
<evidence type="ECO:0000256" key="1">
    <source>
        <dbReference type="ARBA" id="ARBA00004123"/>
    </source>
</evidence>
<dbReference type="Pfam" id="PF16686">
    <property type="entry name" value="POT1PC"/>
    <property type="match status" value="1"/>
</dbReference>
<evidence type="ECO:0000256" key="2">
    <source>
        <dbReference type="ARBA" id="ARBA00004574"/>
    </source>
</evidence>
<dbReference type="HOGENOM" id="CLU_928211_0_0_1"/>
<feature type="compositionally biased region" description="Basic and acidic residues" evidence="8">
    <location>
        <begin position="281"/>
        <end position="300"/>
    </location>
</feature>
<sequence>METGLSASTLDRIKEGCKFKDESYYYQWKRYIDLIAQVHSIVLTQKDMYVLRCWRGTKFGPPNKALEVESNLFRVTQNYFKQYIAPPDARIGRAVEIMGKECLVEIVVYDEHIASLDGIKSGDFVALKNVHGNVNVSLPHSHTLSMHRGDGGGRNRGISIIPHDFRGELNVNLFRENINWHLGRVTDHEGFKEFVTDEQFLPRENQVAGEDYADEEIEEILREQNEEEIGRNNVIEPTPSMRPPEPTLAAEEVVTDTVISTLKRESAQIDDVEDAGAGPSNRDETPQELEGPSKRSRWEV</sequence>
<feature type="domain" description="Protection of telomeres protein 1 ssDNA-binding" evidence="9">
    <location>
        <begin position="24"/>
        <end position="171"/>
    </location>
</feature>
<dbReference type="InParanoid" id="G0NV65"/>
<evidence type="ECO:0000256" key="4">
    <source>
        <dbReference type="ARBA" id="ARBA00022454"/>
    </source>
</evidence>
<dbReference type="FunCoup" id="G0NV65">
    <property type="interactions" value="583"/>
</dbReference>
<dbReference type="eggNOG" id="KOG1361">
    <property type="taxonomic scope" value="Eukaryota"/>
</dbReference>
<dbReference type="OrthoDB" id="262529at2759"/>
<proteinExistence type="inferred from homology"/>
<keyword evidence="4" id="KW-0158">Chromosome</keyword>
<dbReference type="GO" id="GO:0000781">
    <property type="term" value="C:chromosome, telomeric region"/>
    <property type="evidence" value="ECO:0007669"/>
    <property type="project" value="UniProtKB-SubCell"/>
</dbReference>
<evidence type="ECO:0000256" key="8">
    <source>
        <dbReference type="SAM" id="MobiDB-lite"/>
    </source>
</evidence>
<organism evidence="11">
    <name type="scientific">Caenorhabditis brenneri</name>
    <name type="common">Nematode worm</name>
    <dbReference type="NCBI Taxonomy" id="135651"/>
    <lineage>
        <taxon>Eukaryota</taxon>
        <taxon>Metazoa</taxon>
        <taxon>Ecdysozoa</taxon>
        <taxon>Nematoda</taxon>
        <taxon>Chromadorea</taxon>
        <taxon>Rhabditida</taxon>
        <taxon>Rhabditina</taxon>
        <taxon>Rhabditomorpha</taxon>
        <taxon>Rhabditoidea</taxon>
        <taxon>Rhabditidae</taxon>
        <taxon>Peloderinae</taxon>
        <taxon>Caenorhabditis</taxon>
    </lineage>
</organism>
<evidence type="ECO:0000256" key="3">
    <source>
        <dbReference type="ARBA" id="ARBA00008442"/>
    </source>
</evidence>
<dbReference type="GO" id="GO:0005634">
    <property type="term" value="C:nucleus"/>
    <property type="evidence" value="ECO:0007669"/>
    <property type="project" value="UniProtKB-SubCell"/>
</dbReference>
<dbReference type="InterPro" id="IPR012340">
    <property type="entry name" value="NA-bd_OB-fold"/>
</dbReference>
<comment type="subcellular location">
    <subcellularLocation>
        <location evidence="2">Chromosome</location>
        <location evidence="2">Telomere</location>
    </subcellularLocation>
    <subcellularLocation>
        <location evidence="1">Nucleus</location>
    </subcellularLocation>
</comment>
<evidence type="ECO:0000256" key="6">
    <source>
        <dbReference type="ARBA" id="ARBA00023125"/>
    </source>
</evidence>
<evidence type="ECO:0000256" key="5">
    <source>
        <dbReference type="ARBA" id="ARBA00022895"/>
    </source>
</evidence>